<evidence type="ECO:0000256" key="6">
    <source>
        <dbReference type="ARBA" id="ARBA00023157"/>
    </source>
</evidence>
<keyword evidence="6" id="KW-1015">Disulfide bond</keyword>
<evidence type="ECO:0000256" key="1">
    <source>
        <dbReference type="ARBA" id="ARBA00010240"/>
    </source>
</evidence>
<gene>
    <name evidence="10" type="ORF">M8C21_025695</name>
</gene>
<dbReference type="GO" id="GO:0006952">
    <property type="term" value="P:defense response"/>
    <property type="evidence" value="ECO:0007669"/>
    <property type="project" value="UniProtKB-KW"/>
</dbReference>
<dbReference type="EC" id="3.1.1.-" evidence="8"/>
<dbReference type="GO" id="GO:0047372">
    <property type="term" value="F:monoacylglycerol lipase activity"/>
    <property type="evidence" value="ECO:0007669"/>
    <property type="project" value="TreeGrafter"/>
</dbReference>
<evidence type="ECO:0000313" key="11">
    <source>
        <dbReference type="Proteomes" id="UP001206925"/>
    </source>
</evidence>
<evidence type="ECO:0000256" key="3">
    <source>
        <dbReference type="ARBA" id="ARBA00022821"/>
    </source>
</evidence>
<evidence type="ECO:0000256" key="8">
    <source>
        <dbReference type="RuleBase" id="RU361262"/>
    </source>
</evidence>
<dbReference type="GO" id="GO:0006508">
    <property type="term" value="P:proteolysis"/>
    <property type="evidence" value="ECO:0007669"/>
    <property type="project" value="InterPro"/>
</dbReference>
<evidence type="ECO:0000256" key="5">
    <source>
        <dbReference type="ARBA" id="ARBA00023098"/>
    </source>
</evidence>
<dbReference type="Pfam" id="PF01734">
    <property type="entry name" value="Patatin"/>
    <property type="match status" value="1"/>
</dbReference>
<proteinExistence type="inferred from homology"/>
<comment type="domain">
    <text evidence="8">The nitrogen atoms of the two glycine residues in the GGXR motif define the oxyanion hole, and stabilize the oxyanion that forms during the nucleophilic attack by the catalytic serine during substrate cleavage.</text>
</comment>
<dbReference type="GO" id="GO:0008234">
    <property type="term" value="F:cysteine-type peptidase activity"/>
    <property type="evidence" value="ECO:0007669"/>
    <property type="project" value="InterPro"/>
</dbReference>
<evidence type="ECO:0000313" key="10">
    <source>
        <dbReference type="EMBL" id="KAI7744791.1"/>
    </source>
</evidence>
<dbReference type="SUPFAM" id="SSF52151">
    <property type="entry name" value="FabD/lysophospholipase-like"/>
    <property type="match status" value="1"/>
</dbReference>
<feature type="short sequence motif" description="DGA/G" evidence="7">
    <location>
        <begin position="474"/>
        <end position="476"/>
    </location>
</feature>
<dbReference type="InterPro" id="IPR016035">
    <property type="entry name" value="Acyl_Trfase/lysoPLipase"/>
</dbReference>
<keyword evidence="5 7" id="KW-0443">Lipid metabolism</keyword>
<name>A0AAD5GLM3_AMBAR</name>
<keyword evidence="4 7" id="KW-0442">Lipid degradation</keyword>
<dbReference type="SMART" id="SM00645">
    <property type="entry name" value="Pept_C1"/>
    <property type="match status" value="1"/>
</dbReference>
<comment type="caution">
    <text evidence="10">The sequence shown here is derived from an EMBL/GenBank/DDBJ whole genome shotgun (WGS) entry which is preliminary data.</text>
</comment>
<feature type="active site" description="Nucleophile" evidence="7">
    <location>
        <position position="300"/>
    </location>
</feature>
<sequence>MNRRFVRRCLPGGSWAFSTIGSVEAVHQILTGELIVLSEQQLLDCDTSYNKGCNGGDKDHAFAFVVESGGIHADDAYPYTGKDEGCYASSSTRKRKAVWIDGDEGLPANHKTSKVVFIDGYEQVPANNEQSLQKAVANQPISVSIEAGSRDFQFYAEGIFTGKCGTDLDHDLVVVGYGTQAGKDYWLVRNSWGADWGEQGNVRIERNVIEKTGKCGIATEALYPVRNGQNSNTVTSQYKQLSKEDSYVFGNLITILSIDGGGVRALMPTAALVFLEARIQELLGNNVRVADVFDVITGTSTGGLVTAMLTSPDKEGRPMFTAEEVQNFYLKHAPEIFPPGRRFYNPEDICVTTELLSCGDWKAHNHPLSLPAKVIKALLGPKYDGLNLHKIIREQLEERRLHETITNVVIPTFDIKTMRPVIFSSFQSKINPSIDAKLSDICIATSAAPTYLPSHVFHYKDDEGKILREFNLIDGGVVANNPALVAIAEVIIERTRRDPTWSVKDCQFLVLSLGTGCLDLKDKYDATKSSRWGIFGWLSSGGSTPLLDVFSSGYSYMADYFATAFLKAHNSEESYLRIQDITLSDDMASMDLATDENLENLVEAGEKLLKKPVARMNLVTGEVEHDPHITNEMVLEGFTTVLRDIYWAKSEMDKEVHDG</sequence>
<feature type="short sequence motif" description="GXSXG" evidence="7">
    <location>
        <begin position="298"/>
        <end position="302"/>
    </location>
</feature>
<comment type="similarity">
    <text evidence="1 8">Belongs to the patatin family.</text>
</comment>
<dbReference type="GO" id="GO:0016042">
    <property type="term" value="P:lipid catabolic process"/>
    <property type="evidence" value="ECO:0007669"/>
    <property type="project" value="UniProtKB-UniRule"/>
</dbReference>
<dbReference type="PANTHER" id="PTHR32176:SF109">
    <property type="entry name" value="PATATIN-LIKE PROTEIN 2"/>
    <property type="match status" value="1"/>
</dbReference>
<protein>
    <recommendedName>
        <fullName evidence="8">Patatin</fullName>
        <ecNumber evidence="8">3.1.1.-</ecNumber>
    </recommendedName>
</protein>
<comment type="function">
    <text evidence="8">Lipolytic acyl hydrolase (LAH).</text>
</comment>
<organism evidence="10 11">
    <name type="scientific">Ambrosia artemisiifolia</name>
    <name type="common">Common ragweed</name>
    <dbReference type="NCBI Taxonomy" id="4212"/>
    <lineage>
        <taxon>Eukaryota</taxon>
        <taxon>Viridiplantae</taxon>
        <taxon>Streptophyta</taxon>
        <taxon>Embryophyta</taxon>
        <taxon>Tracheophyta</taxon>
        <taxon>Spermatophyta</taxon>
        <taxon>Magnoliopsida</taxon>
        <taxon>eudicotyledons</taxon>
        <taxon>Gunneridae</taxon>
        <taxon>Pentapetalae</taxon>
        <taxon>asterids</taxon>
        <taxon>campanulids</taxon>
        <taxon>Asterales</taxon>
        <taxon>Asteraceae</taxon>
        <taxon>Asteroideae</taxon>
        <taxon>Heliantheae alliance</taxon>
        <taxon>Heliantheae</taxon>
        <taxon>Ambrosia</taxon>
    </lineage>
</organism>
<reference evidence="10" key="1">
    <citation type="submission" date="2022-06" db="EMBL/GenBank/DDBJ databases">
        <title>Uncovering the hologenomic basis of an extraordinary plant invasion.</title>
        <authorList>
            <person name="Bieker V.C."/>
            <person name="Martin M.D."/>
            <person name="Gilbert T."/>
            <person name="Hodgins K."/>
            <person name="Battlay P."/>
            <person name="Petersen B."/>
            <person name="Wilson J."/>
        </authorList>
    </citation>
    <scope>NUCLEOTIDE SEQUENCE</scope>
    <source>
        <strain evidence="10">AA19_3_7</strain>
        <tissue evidence="10">Leaf</tissue>
    </source>
</reference>
<dbReference type="Pfam" id="PF00112">
    <property type="entry name" value="Peptidase_C1"/>
    <property type="match status" value="1"/>
</dbReference>
<dbReference type="GO" id="GO:0004620">
    <property type="term" value="F:phospholipase activity"/>
    <property type="evidence" value="ECO:0007669"/>
    <property type="project" value="TreeGrafter"/>
</dbReference>
<dbReference type="PROSITE" id="PS51635">
    <property type="entry name" value="PNPLA"/>
    <property type="match status" value="1"/>
</dbReference>
<dbReference type="InterPro" id="IPR002641">
    <property type="entry name" value="PNPLA_dom"/>
</dbReference>
<dbReference type="Gene3D" id="3.40.1090.10">
    <property type="entry name" value="Cytosolic phospholipase A2 catalytic domain"/>
    <property type="match status" value="1"/>
</dbReference>
<keyword evidence="2 7" id="KW-0378">Hydrolase</keyword>
<dbReference type="InterPro" id="IPR038765">
    <property type="entry name" value="Papain-like_cys_pep_sf"/>
</dbReference>
<dbReference type="Gene3D" id="3.90.70.10">
    <property type="entry name" value="Cysteine proteinases"/>
    <property type="match status" value="1"/>
</dbReference>
<dbReference type="CDD" id="cd02248">
    <property type="entry name" value="Peptidase_C1A"/>
    <property type="match status" value="1"/>
</dbReference>
<evidence type="ECO:0000256" key="4">
    <source>
        <dbReference type="ARBA" id="ARBA00022963"/>
    </source>
</evidence>
<dbReference type="EMBL" id="JAMZMK010007440">
    <property type="protein sequence ID" value="KAI7744791.1"/>
    <property type="molecule type" value="Genomic_DNA"/>
</dbReference>
<dbReference type="PANTHER" id="PTHR32176">
    <property type="entry name" value="XYLOSE ISOMERASE"/>
    <property type="match status" value="1"/>
</dbReference>
<dbReference type="InterPro" id="IPR000668">
    <property type="entry name" value="Peptidase_C1A_C"/>
</dbReference>
<dbReference type="InterPro" id="IPR039417">
    <property type="entry name" value="Peptidase_C1A_papain-like"/>
</dbReference>
<accession>A0AAD5GLM3</accession>
<dbReference type="Proteomes" id="UP001206925">
    <property type="component" value="Unassembled WGS sequence"/>
</dbReference>
<dbReference type="FunFam" id="3.40.1090.10:FF:000005">
    <property type="entry name" value="Patatin"/>
    <property type="match status" value="1"/>
</dbReference>
<evidence type="ECO:0000256" key="7">
    <source>
        <dbReference type="PROSITE-ProRule" id="PRU01161"/>
    </source>
</evidence>
<keyword evidence="3" id="KW-0611">Plant defense</keyword>
<comment type="caution">
    <text evidence="7">Lacks conserved residue(s) required for the propagation of feature annotation.</text>
</comment>
<evidence type="ECO:0000256" key="2">
    <source>
        <dbReference type="ARBA" id="ARBA00022801"/>
    </source>
</evidence>
<evidence type="ECO:0000259" key="9">
    <source>
        <dbReference type="PROSITE" id="PS51635"/>
    </source>
</evidence>
<feature type="active site" description="Proton acceptor" evidence="7">
    <location>
        <position position="474"/>
    </location>
</feature>
<dbReference type="AlphaFoldDB" id="A0AAD5GLM3"/>
<dbReference type="SUPFAM" id="SSF54001">
    <property type="entry name" value="Cysteine proteinases"/>
    <property type="match status" value="1"/>
</dbReference>
<keyword evidence="11" id="KW-1185">Reference proteome</keyword>
<feature type="domain" description="PNPLA" evidence="9">
    <location>
        <begin position="256"/>
        <end position="487"/>
    </location>
</feature>